<evidence type="ECO:0000313" key="5">
    <source>
        <dbReference type="EMBL" id="CAD7393260.1"/>
    </source>
</evidence>
<dbReference type="Gene3D" id="3.60.10.10">
    <property type="entry name" value="Endonuclease/exonuclease/phosphatase"/>
    <property type="match status" value="1"/>
</dbReference>
<feature type="region of interest" description="Disordered" evidence="1">
    <location>
        <begin position="267"/>
        <end position="286"/>
    </location>
</feature>
<feature type="domain" description="Endonuclease/exonuclease/phosphatase" evidence="2">
    <location>
        <begin position="628"/>
        <end position="720"/>
    </location>
</feature>
<name>A0A7R9CAQ4_TIMCR</name>
<evidence type="ECO:0000256" key="1">
    <source>
        <dbReference type="SAM" id="MobiDB-lite"/>
    </source>
</evidence>
<accession>A0A7R9CAQ4</accession>
<feature type="region of interest" description="Disordered" evidence="1">
    <location>
        <begin position="818"/>
        <end position="852"/>
    </location>
</feature>
<dbReference type="InterPro" id="IPR029034">
    <property type="entry name" value="Cystine-knot_cytokine"/>
</dbReference>
<dbReference type="SUPFAM" id="SSF57501">
    <property type="entry name" value="Cystine-knot cytokines"/>
    <property type="match status" value="1"/>
</dbReference>
<sequence length="918" mass="104907">MLASWLSPRTSSVDGTLDITPSDSQEDIERILKSRTNIQALESSQNHLKHGGAKPECALDQNYCLFDEEYPVDKVHEIINNYHDDVHHMYHGLNYYPAKDYISHDNFTHGYRHKGSFVCESEVTYIRPGWARNWKNQWVAVVNTDKYPQSLRMYGGKRCEYLPPCYKSFCVQRYTYVKLLCVDPLNTHHRPVVDVFEIPKSVTALAWRESGKPTLSTPNQDSNLDLPIIGSIVYCENSVLDLAATETGPYKWSYLLAVNPHLRGGRVENHLGKTTPSSPDRDSNLDLPILSSRAQHEKRVNQLRHRGGVCVCVYAHEFHNGQSSTSDKVSSIQLEALVSGSNSSSHFPSTCGYGSSGDQSEERLRRKLRFFFMNPIEKWQSKRRFPYKFIVQVFKIILVTVQLCLFAHNRYNHVNYSWDNRIAFSHLFLKGWDATREVNAYPPAVGNLALYKIDDFYSTLDYAVVGYANLTNAIGPYSYAEEDNTMTPPVLCLHQYKEGIIYDCLNFTLGHNITRSVFSSKGFLEANNFQINFSALVQATLDFSVKTVNFKAAGPITPPDCYQFDIQEPYTLRRKVPHMPVVTRIATSGEMPMSDIVIFNRDITVTKITQLSNQWVTCVELGTGAGRIVMANLYFQFRHPIEPYLDQMEVLCRMYAGEPLIITADANAKSPMWYSRIVIRRDKRNDARRPCRRGRAFEEFIYGHRLEVVNQPGNPPQLRRELVLPDQVENGDNVNIKSKELTSALQVAMRKSIPVMKGDTRVGNRPWNDRLQGLRTREFEEGLKEEKRKSYEEYVKEELQQGPWGIPFKIVAGKIRPPTMLSTPKREDDSTTTNWEESTLLPDDDEEADTEEQRELRGAMTRDMYNNKEPVEVVSQDEVIRTIAQMGKKKAPGPDGIVVEVLQKTANLIAPYLAGLRN</sequence>
<reference evidence="5" key="1">
    <citation type="submission" date="2020-11" db="EMBL/GenBank/DDBJ databases">
        <authorList>
            <person name="Tran Van P."/>
        </authorList>
    </citation>
    <scope>NUCLEOTIDE SEQUENCE</scope>
</reference>
<dbReference type="GO" id="GO:0005886">
    <property type="term" value="C:plasma membrane"/>
    <property type="evidence" value="ECO:0007669"/>
    <property type="project" value="TreeGrafter"/>
</dbReference>
<dbReference type="Pfam" id="PF21381">
    <property type="entry name" value="MCLN_ECD"/>
    <property type="match status" value="1"/>
</dbReference>
<dbReference type="Gene3D" id="2.10.90.10">
    <property type="entry name" value="Cystine-knot cytokines"/>
    <property type="match status" value="1"/>
</dbReference>
<feature type="compositionally biased region" description="Polar residues" evidence="1">
    <location>
        <begin position="7"/>
        <end position="20"/>
    </location>
</feature>
<evidence type="ECO:0000259" key="2">
    <source>
        <dbReference type="Pfam" id="PF14529"/>
    </source>
</evidence>
<feature type="domain" description="Mucolipin extracytosolic" evidence="4">
    <location>
        <begin position="414"/>
        <end position="567"/>
    </location>
</feature>
<dbReference type="PANTHER" id="PTHR12127">
    <property type="entry name" value="MUCOLIPIN"/>
    <property type="match status" value="1"/>
</dbReference>
<proteinExistence type="predicted"/>
<dbReference type="InterPro" id="IPR039031">
    <property type="entry name" value="Mucolipin"/>
</dbReference>
<dbReference type="EMBL" id="OC316678">
    <property type="protein sequence ID" value="CAD7393260.1"/>
    <property type="molecule type" value="Genomic_DNA"/>
</dbReference>
<evidence type="ECO:0000259" key="4">
    <source>
        <dbReference type="Pfam" id="PF21381"/>
    </source>
</evidence>
<dbReference type="InterPro" id="IPR032104">
    <property type="entry name" value="Spaetzle"/>
</dbReference>
<dbReference type="InterPro" id="IPR049134">
    <property type="entry name" value="MCLN_ECD"/>
</dbReference>
<dbReference type="CDD" id="cd21050">
    <property type="entry name" value="ELD_TRPML"/>
    <property type="match status" value="1"/>
</dbReference>
<dbReference type="GO" id="GO:0072345">
    <property type="term" value="F:NAADP-sensitive calcium-release channel activity"/>
    <property type="evidence" value="ECO:0007669"/>
    <property type="project" value="TreeGrafter"/>
</dbReference>
<dbReference type="GO" id="GO:0005765">
    <property type="term" value="C:lysosomal membrane"/>
    <property type="evidence" value="ECO:0007669"/>
    <property type="project" value="TreeGrafter"/>
</dbReference>
<dbReference type="PANTHER" id="PTHR12127:SF7">
    <property type="entry name" value="SD02261P"/>
    <property type="match status" value="1"/>
</dbReference>
<dbReference type="Pfam" id="PF14529">
    <property type="entry name" value="Exo_endo_phos_2"/>
    <property type="match status" value="1"/>
</dbReference>
<dbReference type="InterPro" id="IPR036691">
    <property type="entry name" value="Endo/exonu/phosph_ase_sf"/>
</dbReference>
<feature type="region of interest" description="Disordered" evidence="1">
    <location>
        <begin position="1"/>
        <end position="20"/>
    </location>
</feature>
<organism evidence="5">
    <name type="scientific">Timema cristinae</name>
    <name type="common">Walking stick</name>
    <dbReference type="NCBI Taxonomy" id="61476"/>
    <lineage>
        <taxon>Eukaryota</taxon>
        <taxon>Metazoa</taxon>
        <taxon>Ecdysozoa</taxon>
        <taxon>Arthropoda</taxon>
        <taxon>Hexapoda</taxon>
        <taxon>Insecta</taxon>
        <taxon>Pterygota</taxon>
        <taxon>Neoptera</taxon>
        <taxon>Polyneoptera</taxon>
        <taxon>Phasmatodea</taxon>
        <taxon>Timematodea</taxon>
        <taxon>Timematoidea</taxon>
        <taxon>Timematidae</taxon>
        <taxon>Timema</taxon>
    </lineage>
</organism>
<evidence type="ECO:0000259" key="3">
    <source>
        <dbReference type="Pfam" id="PF16077"/>
    </source>
</evidence>
<gene>
    <name evidence="5" type="ORF">TCEB3V08_LOCUS1241</name>
</gene>
<dbReference type="Pfam" id="PF16077">
    <property type="entry name" value="Spaetzle"/>
    <property type="match status" value="1"/>
</dbReference>
<protein>
    <submittedName>
        <fullName evidence="5">Uncharacterized protein</fullName>
    </submittedName>
</protein>
<dbReference type="SUPFAM" id="SSF56219">
    <property type="entry name" value="DNase I-like"/>
    <property type="match status" value="1"/>
</dbReference>
<feature type="domain" description="Spaetzle" evidence="3">
    <location>
        <begin position="117"/>
        <end position="201"/>
    </location>
</feature>
<dbReference type="GO" id="GO:0003824">
    <property type="term" value="F:catalytic activity"/>
    <property type="evidence" value="ECO:0007669"/>
    <property type="project" value="InterPro"/>
</dbReference>
<dbReference type="InterPro" id="IPR005135">
    <property type="entry name" value="Endo/exonuclease/phosphatase"/>
</dbReference>
<dbReference type="AlphaFoldDB" id="A0A7R9CAQ4"/>